<dbReference type="Proteomes" id="UP001436297">
    <property type="component" value="Chromosome"/>
</dbReference>
<gene>
    <name evidence="1" type="ORF">QQM35_10700</name>
</gene>
<evidence type="ECO:0000313" key="1">
    <source>
        <dbReference type="EMBL" id="XAF70492.1"/>
    </source>
</evidence>
<name>A0ABZ3ECE7_9STAP</name>
<sequence>MKKQQKFIVEEQESIQDCLKRMREAGYMPVKRFEKPVYKENKNGEIEVLRQEIQFVGKLMDES</sequence>
<evidence type="ECO:0000313" key="2">
    <source>
        <dbReference type="Proteomes" id="UP001436297"/>
    </source>
</evidence>
<dbReference type="RefSeq" id="WP_251518426.1">
    <property type="nucleotide sequence ID" value="NZ_CP128355.1"/>
</dbReference>
<dbReference type="Pfam" id="PF14044">
    <property type="entry name" value="NETI"/>
    <property type="match status" value="1"/>
</dbReference>
<protein>
    <submittedName>
        <fullName evidence="1">NETI motif-containing protein</fullName>
    </submittedName>
</protein>
<dbReference type="InterPro" id="IPR025930">
    <property type="entry name" value="NETI"/>
</dbReference>
<dbReference type="EMBL" id="CP128355">
    <property type="protein sequence ID" value="XAF70492.1"/>
    <property type="molecule type" value="Genomic_DNA"/>
</dbReference>
<organism evidence="1 2">
    <name type="scientific">Staphylococcus hsinchuensis</name>
    <dbReference type="NCBI Taxonomy" id="3051183"/>
    <lineage>
        <taxon>Bacteria</taxon>
        <taxon>Bacillati</taxon>
        <taxon>Bacillota</taxon>
        <taxon>Bacilli</taxon>
        <taxon>Bacillales</taxon>
        <taxon>Staphylococcaceae</taxon>
        <taxon>Staphylococcus</taxon>
    </lineage>
</organism>
<accession>A0ABZ3ECE7</accession>
<keyword evidence="2" id="KW-1185">Reference proteome</keyword>
<reference evidence="1 2" key="1">
    <citation type="journal article" date="2024" name="Pathogens">
        <title>Staphylococcus hsinchuensis sp. nov., Isolated from Soymilk.</title>
        <authorList>
            <person name="Wang Y.T."/>
            <person name="Lin Y.C."/>
            <person name="Hsieh Y.H."/>
            <person name="Lin Y.T."/>
            <person name="Hamada M."/>
            <person name="Chen C.C."/>
            <person name="Liou J.S."/>
            <person name="Lee A.Y."/>
            <person name="Zhang W.L."/>
            <person name="Chen Y.T."/>
            <person name="Huang C.H."/>
        </authorList>
    </citation>
    <scope>NUCLEOTIDE SEQUENCE [LARGE SCALE GENOMIC DNA]</scope>
    <source>
        <strain evidence="1 2">H164</strain>
    </source>
</reference>
<proteinExistence type="predicted"/>